<evidence type="ECO:0000256" key="3">
    <source>
        <dbReference type="ARBA" id="ARBA00022741"/>
    </source>
</evidence>
<dbReference type="InterPro" id="IPR003439">
    <property type="entry name" value="ABC_transporter-like_ATP-bd"/>
</dbReference>
<dbReference type="CDD" id="cd07346">
    <property type="entry name" value="ABC_6TM_exporters"/>
    <property type="match status" value="1"/>
</dbReference>
<gene>
    <name evidence="10" type="ORF">M1E25_07245</name>
</gene>
<dbReference type="InterPro" id="IPR027417">
    <property type="entry name" value="P-loop_NTPase"/>
</dbReference>
<evidence type="ECO:0000256" key="6">
    <source>
        <dbReference type="ARBA" id="ARBA00023136"/>
    </source>
</evidence>
<dbReference type="RefSeq" id="WP_251411463.1">
    <property type="nucleotide sequence ID" value="NZ_JAMQGM010000016.1"/>
</dbReference>
<evidence type="ECO:0000256" key="1">
    <source>
        <dbReference type="ARBA" id="ARBA00004651"/>
    </source>
</evidence>
<reference evidence="10" key="1">
    <citation type="journal article" date="2023" name="Int. J. Syst. Evol. Microbiol.">
        <title>Streptomyces meridianus sp. nov. isolated from brackish water of the Tagus estuary in Alcochete, Portugal.</title>
        <authorList>
            <person name="Santos J.D.N."/>
            <person name="Klimek D."/>
            <person name="Calusinska M."/>
            <person name="Lobo Da Cunha A."/>
            <person name="Catita J."/>
            <person name="Goncalves H."/>
            <person name="Gonzalez I."/>
            <person name="Reyes F."/>
            <person name="Lage O.M."/>
        </authorList>
    </citation>
    <scope>NUCLEOTIDE SEQUENCE</scope>
    <source>
        <strain evidence="10">MTZ3.1</strain>
    </source>
</reference>
<feature type="domain" description="ABC transporter" evidence="8">
    <location>
        <begin position="343"/>
        <end position="576"/>
    </location>
</feature>
<feature type="transmembrane region" description="Helical" evidence="7">
    <location>
        <begin position="247"/>
        <end position="269"/>
    </location>
</feature>
<dbReference type="InterPro" id="IPR036640">
    <property type="entry name" value="ABC1_TM_sf"/>
</dbReference>
<protein>
    <submittedName>
        <fullName evidence="10">ABC transporter ATP-binding protein/permease</fullName>
    </submittedName>
</protein>
<organism evidence="10 11">
    <name type="scientific">Streptomyces meridianus</name>
    <dbReference type="NCBI Taxonomy" id="2938945"/>
    <lineage>
        <taxon>Bacteria</taxon>
        <taxon>Bacillati</taxon>
        <taxon>Actinomycetota</taxon>
        <taxon>Actinomycetes</taxon>
        <taxon>Kitasatosporales</taxon>
        <taxon>Streptomycetaceae</taxon>
        <taxon>Streptomyces</taxon>
    </lineage>
</organism>
<dbReference type="PANTHER" id="PTHR43394:SF1">
    <property type="entry name" value="ATP-BINDING CASSETTE SUB-FAMILY B MEMBER 10, MITOCHONDRIAL"/>
    <property type="match status" value="1"/>
</dbReference>
<keyword evidence="3" id="KW-0547">Nucleotide-binding</keyword>
<dbReference type="PROSITE" id="PS50929">
    <property type="entry name" value="ABC_TM1F"/>
    <property type="match status" value="1"/>
</dbReference>
<keyword evidence="11" id="KW-1185">Reference proteome</keyword>
<keyword evidence="4 10" id="KW-0067">ATP-binding</keyword>
<feature type="transmembrane region" description="Helical" evidence="7">
    <location>
        <begin position="155"/>
        <end position="180"/>
    </location>
</feature>
<comment type="caution">
    <text evidence="10">The sequence shown here is derived from an EMBL/GenBank/DDBJ whole genome shotgun (WGS) entry which is preliminary data.</text>
</comment>
<evidence type="ECO:0000259" key="8">
    <source>
        <dbReference type="PROSITE" id="PS50893"/>
    </source>
</evidence>
<dbReference type="SUPFAM" id="SSF52540">
    <property type="entry name" value="P-loop containing nucleoside triphosphate hydrolases"/>
    <property type="match status" value="1"/>
</dbReference>
<evidence type="ECO:0000256" key="2">
    <source>
        <dbReference type="ARBA" id="ARBA00022692"/>
    </source>
</evidence>
<accession>A0ABT0X3N3</accession>
<keyword evidence="5 7" id="KW-1133">Transmembrane helix</keyword>
<comment type="subcellular location">
    <subcellularLocation>
        <location evidence="1">Cell membrane</location>
        <topology evidence="1">Multi-pass membrane protein</topology>
    </subcellularLocation>
</comment>
<dbReference type="InterPro" id="IPR039421">
    <property type="entry name" value="Type_1_exporter"/>
</dbReference>
<dbReference type="Gene3D" id="3.40.50.300">
    <property type="entry name" value="P-loop containing nucleotide triphosphate hydrolases"/>
    <property type="match status" value="1"/>
</dbReference>
<dbReference type="EMBL" id="JAMQGM010000016">
    <property type="protein sequence ID" value="MCM2577146.1"/>
    <property type="molecule type" value="Genomic_DNA"/>
</dbReference>
<feature type="transmembrane region" description="Helical" evidence="7">
    <location>
        <begin position="28"/>
        <end position="50"/>
    </location>
</feature>
<dbReference type="Pfam" id="PF00664">
    <property type="entry name" value="ABC_membrane"/>
    <property type="match status" value="1"/>
</dbReference>
<dbReference type="InterPro" id="IPR011527">
    <property type="entry name" value="ABC1_TM_dom"/>
</dbReference>
<name>A0ABT0X3N3_9ACTN</name>
<dbReference type="GO" id="GO:0005524">
    <property type="term" value="F:ATP binding"/>
    <property type="evidence" value="ECO:0007669"/>
    <property type="project" value="UniProtKB-KW"/>
</dbReference>
<dbReference type="Proteomes" id="UP001167160">
    <property type="component" value="Unassembled WGS sequence"/>
</dbReference>
<evidence type="ECO:0000256" key="7">
    <source>
        <dbReference type="SAM" id="Phobius"/>
    </source>
</evidence>
<dbReference type="InterPro" id="IPR003593">
    <property type="entry name" value="AAA+_ATPase"/>
</dbReference>
<sequence length="584" mass="60444">MTAYPLPVAEPARVRRAALGLVRADGRAFAAVLALNGLAAGAGLAGPWLLGRIIDTVRTGGGVGAVDRLAAVLLVCALGQLLLTRWARLLGHRFGERTLARVREQFVDRALALPAPVVERAGTGDLTARGTADVAAVGTTLRDVGPKVLIASVQVLFILGALFVLDPLLGVCGVLGLTGVHVALRWYMRRAPAGYLAEGAATSALAEILTATATGARTVDAFGLQQRRIAASREAIEESRRTRTWTLFLRSVFFTAVGISSIAPVAGVLLVGSVLHGHGAVTLGAVVAAALYLQQLAEPLDTVLMGIEQLQSSGASFARVEGLSRAAPESAPAGSPAPADDRIEVDGVHFAYDGGPDVLHGVGLALRPGERLALVGPSGAGKTTLGRLLAGVDAPRTGTITVGGVPVAELGPEQLRRQIVLVTQEHHVFLGTLRDNLLIAAPGASDVQLRAALAAVGADWADELPDGLETELGARGHPTDGAQAQQLALARVVLADPHTLILDEATALLDPGTARRTERALAAVLEGRTVIAIAHRLHTAHDADRVGVMEGGRLTELGAHDDLVAAGGAYAALWRSWHGEPRVP</sequence>
<evidence type="ECO:0000256" key="5">
    <source>
        <dbReference type="ARBA" id="ARBA00022989"/>
    </source>
</evidence>
<evidence type="ECO:0000313" key="10">
    <source>
        <dbReference type="EMBL" id="MCM2577146.1"/>
    </source>
</evidence>
<keyword evidence="6 7" id="KW-0472">Membrane</keyword>
<dbReference type="SUPFAM" id="SSF90123">
    <property type="entry name" value="ABC transporter transmembrane region"/>
    <property type="match status" value="1"/>
</dbReference>
<evidence type="ECO:0000313" key="11">
    <source>
        <dbReference type="Proteomes" id="UP001167160"/>
    </source>
</evidence>
<keyword evidence="2 7" id="KW-0812">Transmembrane</keyword>
<dbReference type="PANTHER" id="PTHR43394">
    <property type="entry name" value="ATP-DEPENDENT PERMEASE MDL1, MITOCHONDRIAL"/>
    <property type="match status" value="1"/>
</dbReference>
<dbReference type="Pfam" id="PF00005">
    <property type="entry name" value="ABC_tran"/>
    <property type="match status" value="1"/>
</dbReference>
<dbReference type="PROSITE" id="PS50893">
    <property type="entry name" value="ABC_TRANSPORTER_2"/>
    <property type="match status" value="1"/>
</dbReference>
<evidence type="ECO:0000259" key="9">
    <source>
        <dbReference type="PROSITE" id="PS50929"/>
    </source>
</evidence>
<dbReference type="Gene3D" id="1.20.1560.10">
    <property type="entry name" value="ABC transporter type 1, transmembrane domain"/>
    <property type="match status" value="1"/>
</dbReference>
<dbReference type="SMART" id="SM00382">
    <property type="entry name" value="AAA"/>
    <property type="match status" value="1"/>
</dbReference>
<proteinExistence type="predicted"/>
<evidence type="ECO:0000256" key="4">
    <source>
        <dbReference type="ARBA" id="ARBA00022840"/>
    </source>
</evidence>
<feature type="transmembrane region" description="Helical" evidence="7">
    <location>
        <begin position="62"/>
        <end position="83"/>
    </location>
</feature>
<feature type="domain" description="ABC transmembrane type-1" evidence="9">
    <location>
        <begin position="30"/>
        <end position="312"/>
    </location>
</feature>